<name>A0A833XLY7_JUGRE</name>
<dbReference type="PANTHER" id="PTHR47481:SF10">
    <property type="entry name" value="COPIA-LIKE POLYPROTEIN_RETROTRANSPOSON"/>
    <property type="match status" value="1"/>
</dbReference>
<proteinExistence type="predicted"/>
<reference evidence="2" key="1">
    <citation type="submission" date="2015-10" db="EMBL/GenBank/DDBJ databases">
        <authorList>
            <person name="Martinez-Garcia P.J."/>
            <person name="Crepeau M.W."/>
            <person name="Puiu D."/>
            <person name="Gonzalez-Ibeas D."/>
            <person name="Whalen J."/>
            <person name="Stevens K."/>
            <person name="Paul R."/>
            <person name="Butterfield T."/>
            <person name="Britton M."/>
            <person name="Reagan R."/>
            <person name="Chakraborty S."/>
            <person name="Walawage S.L."/>
            <person name="Vasquez-Gross H.A."/>
            <person name="Cardeno C."/>
            <person name="Famula R."/>
            <person name="Pratt K."/>
            <person name="Kuruganti S."/>
            <person name="Aradhya M.K."/>
            <person name="Leslie C.A."/>
            <person name="Dandekar A.M."/>
            <person name="Salzberg S.L."/>
            <person name="Wegrzyn J.L."/>
            <person name="Langley C.H."/>
            <person name="Neale D.B."/>
        </authorList>
    </citation>
    <scope>NUCLEOTIDE SEQUENCE</scope>
    <source>
        <tissue evidence="2">Leaves</tissue>
    </source>
</reference>
<dbReference type="Proteomes" id="UP000619265">
    <property type="component" value="Unassembled WGS sequence"/>
</dbReference>
<comment type="caution">
    <text evidence="2">The sequence shown here is derived from an EMBL/GenBank/DDBJ whole genome shotgun (WGS) entry which is preliminary data.</text>
</comment>
<dbReference type="Gramene" id="Jr06_07050_p1">
    <property type="protein sequence ID" value="cds.Jr06_07050_p1"/>
    <property type="gene ID" value="Jr06_07050"/>
</dbReference>
<sequence>MFASHSQAKEFQVHFQLTNLSRGDQSISEYFGKVRSLADTLVATSSPLPGKEFVTYLLYWTMTCLPVTTRVEPLSSHELYQLLLIHESHISHIGMSIVSFIEPSANFSATGTRDQRGQCFTRGGHQGRGRGRSNYNNNGRGGHYSSSSPSNNQQTYTAHRPTCQVCNKSDHVALQCRHHFYHSYQFEAPQSFSANYTTPGSFSDATWYPDLAATHHITHDLSNLNLSSKQYTSCETI</sequence>
<evidence type="ECO:0000313" key="3">
    <source>
        <dbReference type="Proteomes" id="UP000619265"/>
    </source>
</evidence>
<gene>
    <name evidence="2" type="ORF">F2P56_012448</name>
</gene>
<evidence type="ECO:0000313" key="2">
    <source>
        <dbReference type="EMBL" id="KAF5468284.1"/>
    </source>
</evidence>
<evidence type="ECO:0008006" key="4">
    <source>
        <dbReference type="Google" id="ProtNLM"/>
    </source>
</evidence>
<organism evidence="2 3">
    <name type="scientific">Juglans regia</name>
    <name type="common">English walnut</name>
    <dbReference type="NCBI Taxonomy" id="51240"/>
    <lineage>
        <taxon>Eukaryota</taxon>
        <taxon>Viridiplantae</taxon>
        <taxon>Streptophyta</taxon>
        <taxon>Embryophyta</taxon>
        <taxon>Tracheophyta</taxon>
        <taxon>Spermatophyta</taxon>
        <taxon>Magnoliopsida</taxon>
        <taxon>eudicotyledons</taxon>
        <taxon>Gunneridae</taxon>
        <taxon>Pentapetalae</taxon>
        <taxon>rosids</taxon>
        <taxon>fabids</taxon>
        <taxon>Fagales</taxon>
        <taxon>Juglandaceae</taxon>
        <taxon>Juglans</taxon>
    </lineage>
</organism>
<dbReference type="EMBL" id="LIHL02000006">
    <property type="protein sequence ID" value="KAF5468284.1"/>
    <property type="molecule type" value="Genomic_DNA"/>
</dbReference>
<dbReference type="PANTHER" id="PTHR47481">
    <property type="match status" value="1"/>
</dbReference>
<protein>
    <recommendedName>
        <fullName evidence="4">Retrotransposon gag domain-containing protein</fullName>
    </recommendedName>
</protein>
<feature type="region of interest" description="Disordered" evidence="1">
    <location>
        <begin position="108"/>
        <end position="156"/>
    </location>
</feature>
<accession>A0A833XLY7</accession>
<feature type="compositionally biased region" description="Low complexity" evidence="1">
    <location>
        <begin position="132"/>
        <end position="148"/>
    </location>
</feature>
<dbReference type="AlphaFoldDB" id="A0A833XLY7"/>
<reference evidence="2" key="2">
    <citation type="submission" date="2020-03" db="EMBL/GenBank/DDBJ databases">
        <title>Walnut 2.0.</title>
        <authorList>
            <person name="Marrano A."/>
            <person name="Britton M."/>
            <person name="Zimin A.V."/>
            <person name="Zaini P.A."/>
            <person name="Workman R."/>
            <person name="Puiu D."/>
            <person name="Bianco L."/>
            <person name="Allen B.J."/>
            <person name="Troggio M."/>
            <person name="Leslie C.A."/>
            <person name="Timp W."/>
            <person name="Dendekar A."/>
            <person name="Salzberg S.L."/>
            <person name="Neale D.B."/>
        </authorList>
    </citation>
    <scope>NUCLEOTIDE SEQUENCE</scope>
    <source>
        <tissue evidence="2">Leaves</tissue>
    </source>
</reference>
<evidence type="ECO:0000256" key="1">
    <source>
        <dbReference type="SAM" id="MobiDB-lite"/>
    </source>
</evidence>